<evidence type="ECO:0000256" key="1">
    <source>
        <dbReference type="SAM" id="SignalP"/>
    </source>
</evidence>
<dbReference type="RefSeq" id="WP_033515218.1">
    <property type="nucleotide sequence ID" value="NZ_JGYV01000001.1"/>
</dbReference>
<keyword evidence="3" id="KW-1185">Reference proteome</keyword>
<evidence type="ECO:0000313" key="3">
    <source>
        <dbReference type="Proteomes" id="UP000029067"/>
    </source>
</evidence>
<dbReference type="Proteomes" id="UP000029067">
    <property type="component" value="Unassembled WGS sequence"/>
</dbReference>
<sequence length="127" mass="13407">MLKVIGGVLAVLCALLFAAPTTNAALRSIGRVTTGSIAIEVVDTAGEPVRMCSVGVLPLDEGVAIRLEAIYSGGTPTVFRVPFGRWEANVDCGVEAQFYQHVTPVSVQRTVVLDAHDPHAQVRVVVP</sequence>
<name>A0A087B3B0_9BIFI</name>
<dbReference type="STRING" id="1688.BCUN_0002"/>
<feature type="signal peptide" evidence="1">
    <location>
        <begin position="1"/>
        <end position="24"/>
    </location>
</feature>
<accession>A0A087B3B0</accession>
<reference evidence="2 3" key="1">
    <citation type="submission" date="2014-03" db="EMBL/GenBank/DDBJ databases">
        <title>Genomics of Bifidobacteria.</title>
        <authorList>
            <person name="Ventura M."/>
            <person name="Milani C."/>
            <person name="Lugli G.A."/>
        </authorList>
    </citation>
    <scope>NUCLEOTIDE SEQUENCE [LARGE SCALE GENOMIC DNA]</scope>
    <source>
        <strain evidence="2 3">LMG 10738</strain>
    </source>
</reference>
<gene>
    <name evidence="2" type="ORF">BCUN_0002</name>
</gene>
<protein>
    <recommendedName>
        <fullName evidence="4">Secreted protein</fullName>
    </recommendedName>
</protein>
<feature type="chain" id="PRO_5001818711" description="Secreted protein" evidence="1">
    <location>
        <begin position="25"/>
        <end position="127"/>
    </location>
</feature>
<evidence type="ECO:0008006" key="4">
    <source>
        <dbReference type="Google" id="ProtNLM"/>
    </source>
</evidence>
<keyword evidence="1" id="KW-0732">Signal</keyword>
<dbReference type="EMBL" id="JGYV01000001">
    <property type="protein sequence ID" value="KFI65510.1"/>
    <property type="molecule type" value="Genomic_DNA"/>
</dbReference>
<dbReference type="AlphaFoldDB" id="A0A087B3B0"/>
<proteinExistence type="predicted"/>
<evidence type="ECO:0000313" key="2">
    <source>
        <dbReference type="EMBL" id="KFI65510.1"/>
    </source>
</evidence>
<organism evidence="2 3">
    <name type="scientific">Bifidobacterium cuniculi</name>
    <dbReference type="NCBI Taxonomy" id="1688"/>
    <lineage>
        <taxon>Bacteria</taxon>
        <taxon>Bacillati</taxon>
        <taxon>Actinomycetota</taxon>
        <taxon>Actinomycetes</taxon>
        <taxon>Bifidobacteriales</taxon>
        <taxon>Bifidobacteriaceae</taxon>
        <taxon>Bifidobacterium</taxon>
    </lineage>
</organism>
<comment type="caution">
    <text evidence="2">The sequence shown here is derived from an EMBL/GenBank/DDBJ whole genome shotgun (WGS) entry which is preliminary data.</text>
</comment>